<evidence type="ECO:0000313" key="2">
    <source>
        <dbReference type="EMBL" id="OIK20958.1"/>
    </source>
</evidence>
<dbReference type="Proteomes" id="UP000180036">
    <property type="component" value="Unassembled WGS sequence"/>
</dbReference>
<evidence type="ECO:0000256" key="1">
    <source>
        <dbReference type="SAM" id="Phobius"/>
    </source>
</evidence>
<dbReference type="RefSeq" id="WP_071348192.1">
    <property type="nucleotide sequence ID" value="NZ_MOEA01000003.1"/>
</dbReference>
<comment type="caution">
    <text evidence="2">The sequence shown here is derived from an EMBL/GenBank/DDBJ whole genome shotgun (WGS) entry which is preliminary data.</text>
</comment>
<keyword evidence="1" id="KW-1133">Transmembrane helix</keyword>
<sequence length="246" mass="29167">MEFRFTAWRDYFHRNQSAVRELNCKHDQLSKTERRVICSSVQQFQIGESSEGLYLIAAAKRFLRDCTDKSYLEALILFIQEEQRHAGELEIFMNRHNIPKLKKHWVDQVFRRLRRFSSLEQSITVLLTAEIIAAVYYDALKNVTGSVCLQSICEQILIDEEKHIEFQAEALRQLGRRRLKITNMFAVLSRFILLTCTLPVVWLYHRKVLKAGGKHFFIFLKETYQEYVRAERLINKKENGRVRSSF</sequence>
<reference evidence="2 3" key="1">
    <citation type="submission" date="2016-10" db="EMBL/GenBank/DDBJ databases">
        <authorList>
            <person name="Marach S."/>
            <person name="Prathuangwong S."/>
            <person name="Takikawa Y."/>
            <person name="Dohra H."/>
        </authorList>
    </citation>
    <scope>NUCLEOTIDE SEQUENCE [LARGE SCALE GENOMIC DNA]</scope>
    <source>
        <strain evidence="2 3">K2</strain>
    </source>
</reference>
<organism evidence="2 3">
    <name type="scientific">Bacillus amyloliquefaciens</name>
    <name type="common">Bacillus velezensis</name>
    <dbReference type="NCBI Taxonomy" id="1390"/>
    <lineage>
        <taxon>Bacteria</taxon>
        <taxon>Bacillati</taxon>
        <taxon>Bacillota</taxon>
        <taxon>Bacilli</taxon>
        <taxon>Bacillales</taxon>
        <taxon>Bacillaceae</taxon>
        <taxon>Bacillus</taxon>
        <taxon>Bacillus amyloliquefaciens group</taxon>
    </lineage>
</organism>
<proteinExistence type="predicted"/>
<dbReference type="InterPro" id="IPR009078">
    <property type="entry name" value="Ferritin-like_SF"/>
</dbReference>
<dbReference type="EMBL" id="MOEA01000003">
    <property type="protein sequence ID" value="OIK20958.1"/>
    <property type="molecule type" value="Genomic_DNA"/>
</dbReference>
<evidence type="ECO:0008006" key="4">
    <source>
        <dbReference type="Google" id="ProtNLM"/>
    </source>
</evidence>
<protein>
    <recommendedName>
        <fullName evidence="4">Ferritin-like domain-containing protein</fullName>
    </recommendedName>
</protein>
<dbReference type="AlphaFoldDB" id="A0AAP7N6J1"/>
<keyword evidence="1" id="KW-0812">Transmembrane</keyword>
<gene>
    <name evidence="2" type="ORF">BKP66_15215</name>
</gene>
<accession>A0AAP7N6J1</accession>
<name>A0AAP7N6J1_BACAM</name>
<keyword evidence="1" id="KW-0472">Membrane</keyword>
<feature type="transmembrane region" description="Helical" evidence="1">
    <location>
        <begin position="184"/>
        <end position="204"/>
    </location>
</feature>
<dbReference type="Gene3D" id="1.10.620.20">
    <property type="entry name" value="Ribonucleotide Reductase, subunit A"/>
    <property type="match status" value="1"/>
</dbReference>
<dbReference type="SUPFAM" id="SSF47240">
    <property type="entry name" value="Ferritin-like"/>
    <property type="match status" value="1"/>
</dbReference>
<evidence type="ECO:0000313" key="3">
    <source>
        <dbReference type="Proteomes" id="UP000180036"/>
    </source>
</evidence>
<dbReference type="InterPro" id="IPR012348">
    <property type="entry name" value="RNR-like"/>
</dbReference>
<dbReference type="GO" id="GO:0016491">
    <property type="term" value="F:oxidoreductase activity"/>
    <property type="evidence" value="ECO:0007669"/>
    <property type="project" value="InterPro"/>
</dbReference>